<sequence length="272" mass="29412">MMKKLTLSALTALALSTGGAIAAGEGGHVQDVDFSFEGPFGKFDQMQLQRGLQVYTEVCSACHGMKFVPIRTLADEGGPALPEDQVRAYAAQLSVNDEASNMQLFDYNEGAARPLTANDHFPANNSQNAPDLSLMAKARAGFHGPYGTGINQFLKGIGGPEHIVSILTGYTGEEKVEAGTTYYENTAFSTGWIAMAPPLYGEDVEYADGHSNELHHEAEDVAAFLMWAAEPKMMARKRAGFMAVTFLVLLTSLLYLTNKKLWAPHKGKKTSL</sequence>
<dbReference type="GO" id="GO:0016020">
    <property type="term" value="C:membrane"/>
    <property type="evidence" value="ECO:0007669"/>
    <property type="project" value="UniProtKB-SubCell"/>
</dbReference>
<dbReference type="Pfam" id="PF02167">
    <property type="entry name" value="Cytochrom_C1"/>
    <property type="match status" value="1"/>
</dbReference>
<keyword evidence="6 10" id="KW-1133">Transmembrane helix</keyword>
<dbReference type="Gene3D" id="1.10.760.10">
    <property type="entry name" value="Cytochrome c-like domain"/>
    <property type="match status" value="1"/>
</dbReference>
<dbReference type="GO" id="GO:0020037">
    <property type="term" value="F:heme binding"/>
    <property type="evidence" value="ECO:0007669"/>
    <property type="project" value="InterPro"/>
</dbReference>
<keyword evidence="7 9" id="KW-0408">Iron</keyword>
<comment type="subcellular location">
    <subcellularLocation>
        <location evidence="1">Membrane</location>
    </subcellularLocation>
</comment>
<evidence type="ECO:0000256" key="9">
    <source>
        <dbReference type="PIRSR" id="PIRSR602326-1"/>
    </source>
</evidence>
<dbReference type="PANTHER" id="PTHR10266:SF3">
    <property type="entry name" value="CYTOCHROME C1, HEME PROTEIN, MITOCHONDRIAL"/>
    <property type="match status" value="1"/>
</dbReference>
<feature type="binding site" description="covalent" evidence="9">
    <location>
        <position position="62"/>
    </location>
    <ligand>
        <name>heme c</name>
        <dbReference type="ChEBI" id="CHEBI:61717"/>
    </ligand>
</feature>
<keyword evidence="5 9" id="KW-0479">Metal-binding</keyword>
<dbReference type="Proteomes" id="UP000182284">
    <property type="component" value="Unassembled WGS sequence"/>
</dbReference>
<dbReference type="RefSeq" id="WP_074643967.1">
    <property type="nucleotide sequence ID" value="NZ_FNBL01000004.1"/>
</dbReference>
<feature type="binding site" description="covalent" evidence="9">
    <location>
        <position position="59"/>
    </location>
    <ligand>
        <name>heme c</name>
        <dbReference type="ChEBI" id="CHEBI:61717"/>
    </ligand>
</feature>
<feature type="domain" description="Cytochrome c" evidence="12">
    <location>
        <begin position="46"/>
        <end position="187"/>
    </location>
</feature>
<dbReference type="InterPro" id="IPR009056">
    <property type="entry name" value="Cyt_c-like_dom"/>
</dbReference>
<evidence type="ECO:0000256" key="2">
    <source>
        <dbReference type="ARBA" id="ARBA00016165"/>
    </source>
</evidence>
<evidence type="ECO:0000256" key="5">
    <source>
        <dbReference type="ARBA" id="ARBA00022723"/>
    </source>
</evidence>
<dbReference type="Gene3D" id="1.20.5.100">
    <property type="entry name" value="Cytochrome c1, transmembrane anchor, C-terminal"/>
    <property type="match status" value="1"/>
</dbReference>
<evidence type="ECO:0000256" key="6">
    <source>
        <dbReference type="ARBA" id="ARBA00022989"/>
    </source>
</evidence>
<evidence type="ECO:0000313" key="13">
    <source>
        <dbReference type="EMBL" id="SDF43893.1"/>
    </source>
</evidence>
<proteinExistence type="predicted"/>
<feature type="binding site" description="covalent" evidence="9">
    <location>
        <position position="63"/>
    </location>
    <ligand>
        <name>heme c</name>
        <dbReference type="ChEBI" id="CHEBI:61717"/>
    </ligand>
</feature>
<dbReference type="OrthoDB" id="9808471at2"/>
<keyword evidence="8 10" id="KW-0472">Membrane</keyword>
<evidence type="ECO:0000256" key="10">
    <source>
        <dbReference type="SAM" id="Phobius"/>
    </source>
</evidence>
<dbReference type="PRINTS" id="PR00603">
    <property type="entry name" value="CYTOCHROMEC1"/>
</dbReference>
<evidence type="ECO:0000256" key="1">
    <source>
        <dbReference type="ARBA" id="ARBA00004370"/>
    </source>
</evidence>
<dbReference type="SUPFAM" id="SSF46626">
    <property type="entry name" value="Cytochrome c"/>
    <property type="match status" value="1"/>
</dbReference>
<protein>
    <recommendedName>
        <fullName evidence="2">Cytochrome c1</fullName>
    </recommendedName>
</protein>
<comment type="cofactor">
    <cofactor evidence="9">
        <name>heme c</name>
        <dbReference type="ChEBI" id="CHEBI:61717"/>
    </cofactor>
    <text evidence="9">Binds 1 heme c group covalently per subunit.</text>
</comment>
<feature type="transmembrane region" description="Helical" evidence="10">
    <location>
        <begin position="239"/>
        <end position="256"/>
    </location>
</feature>
<feature type="signal peptide" evidence="11">
    <location>
        <begin position="1"/>
        <end position="22"/>
    </location>
</feature>
<dbReference type="InterPro" id="IPR036909">
    <property type="entry name" value="Cyt_c-like_dom_sf"/>
</dbReference>
<evidence type="ECO:0000256" key="11">
    <source>
        <dbReference type="SAM" id="SignalP"/>
    </source>
</evidence>
<feature type="chain" id="PRO_5010299721" description="Cytochrome c1" evidence="11">
    <location>
        <begin position="23"/>
        <end position="272"/>
    </location>
</feature>
<evidence type="ECO:0000256" key="7">
    <source>
        <dbReference type="ARBA" id="ARBA00023004"/>
    </source>
</evidence>
<evidence type="ECO:0000256" key="4">
    <source>
        <dbReference type="ARBA" id="ARBA00022692"/>
    </source>
</evidence>
<keyword evidence="3 9" id="KW-0349">Heme</keyword>
<dbReference type="EMBL" id="FNBL01000004">
    <property type="protein sequence ID" value="SDF43893.1"/>
    <property type="molecule type" value="Genomic_DNA"/>
</dbReference>
<dbReference type="GO" id="GO:0046872">
    <property type="term" value="F:metal ion binding"/>
    <property type="evidence" value="ECO:0007669"/>
    <property type="project" value="UniProtKB-KW"/>
</dbReference>
<name>A0A1G7L362_9RHOB</name>
<dbReference type="PROSITE" id="PS51007">
    <property type="entry name" value="CYTC"/>
    <property type="match status" value="1"/>
</dbReference>
<dbReference type="PANTHER" id="PTHR10266">
    <property type="entry name" value="CYTOCHROME C1"/>
    <property type="match status" value="1"/>
</dbReference>
<feature type="binding site" description="covalent" evidence="9">
    <location>
        <position position="195"/>
    </location>
    <ligand>
        <name>heme c</name>
        <dbReference type="ChEBI" id="CHEBI:61717"/>
    </ligand>
</feature>
<evidence type="ECO:0000256" key="3">
    <source>
        <dbReference type="ARBA" id="ARBA00022617"/>
    </source>
</evidence>
<evidence type="ECO:0000259" key="12">
    <source>
        <dbReference type="PROSITE" id="PS51007"/>
    </source>
</evidence>
<evidence type="ECO:0000256" key="8">
    <source>
        <dbReference type="ARBA" id="ARBA00023136"/>
    </source>
</evidence>
<reference evidence="13 14" key="1">
    <citation type="submission" date="2016-10" db="EMBL/GenBank/DDBJ databases">
        <authorList>
            <person name="de Groot N.N."/>
        </authorList>
    </citation>
    <scope>NUCLEOTIDE SEQUENCE [LARGE SCALE GENOMIC DNA]</scope>
    <source>
        <strain evidence="13 14">DSM 27375</strain>
    </source>
</reference>
<dbReference type="AlphaFoldDB" id="A0A1G7L362"/>
<dbReference type="GO" id="GO:0009055">
    <property type="term" value="F:electron transfer activity"/>
    <property type="evidence" value="ECO:0007669"/>
    <property type="project" value="InterPro"/>
</dbReference>
<dbReference type="InterPro" id="IPR002326">
    <property type="entry name" value="Cyt_c1"/>
</dbReference>
<keyword evidence="4 10" id="KW-0812">Transmembrane</keyword>
<evidence type="ECO:0000313" key="14">
    <source>
        <dbReference type="Proteomes" id="UP000182284"/>
    </source>
</evidence>
<gene>
    <name evidence="13" type="ORF">SAMN04488117_104148</name>
</gene>
<keyword evidence="11" id="KW-0732">Signal</keyword>
<accession>A0A1G7L362</accession>
<organism evidence="13 14">
    <name type="scientific">Celeribacter baekdonensis</name>
    <dbReference type="NCBI Taxonomy" id="875171"/>
    <lineage>
        <taxon>Bacteria</taxon>
        <taxon>Pseudomonadati</taxon>
        <taxon>Pseudomonadota</taxon>
        <taxon>Alphaproteobacteria</taxon>
        <taxon>Rhodobacterales</taxon>
        <taxon>Roseobacteraceae</taxon>
        <taxon>Celeribacter</taxon>
    </lineage>
</organism>